<comment type="subcellular location">
    <subcellularLocation>
        <location evidence="1">Membrane</location>
        <topology evidence="1">Multi-pass membrane protein</topology>
    </subcellularLocation>
</comment>
<dbReference type="RefSeq" id="WP_134117983.1">
    <property type="nucleotide sequence ID" value="NZ_SOEG01000027.1"/>
</dbReference>
<protein>
    <submittedName>
        <fullName evidence="9">Spore germination protein</fullName>
    </submittedName>
</protein>
<keyword evidence="10" id="KW-1185">Reference proteome</keyword>
<dbReference type="Pfam" id="PF03845">
    <property type="entry name" value="Spore_permease"/>
    <property type="match status" value="1"/>
</dbReference>
<dbReference type="GO" id="GO:0009847">
    <property type="term" value="P:spore germination"/>
    <property type="evidence" value="ECO:0007669"/>
    <property type="project" value="InterPro"/>
</dbReference>
<dbReference type="PANTHER" id="PTHR34975:SF2">
    <property type="entry name" value="SPORE GERMINATION PROTEIN A2"/>
    <property type="match status" value="1"/>
</dbReference>
<feature type="transmembrane region" description="Helical" evidence="8">
    <location>
        <begin position="263"/>
        <end position="288"/>
    </location>
</feature>
<feature type="transmembrane region" description="Helical" evidence="8">
    <location>
        <begin position="328"/>
        <end position="351"/>
    </location>
</feature>
<feature type="transmembrane region" description="Helical" evidence="8">
    <location>
        <begin position="218"/>
        <end position="243"/>
    </location>
</feature>
<dbReference type="InterPro" id="IPR004761">
    <property type="entry name" value="Spore_GerAB"/>
</dbReference>
<name>A0A4R8GXE0_9FIRM</name>
<evidence type="ECO:0000256" key="2">
    <source>
        <dbReference type="ARBA" id="ARBA00007998"/>
    </source>
</evidence>
<organism evidence="9 10">
    <name type="scientific">Orenia marismortui</name>
    <dbReference type="NCBI Taxonomy" id="46469"/>
    <lineage>
        <taxon>Bacteria</taxon>
        <taxon>Bacillati</taxon>
        <taxon>Bacillota</taxon>
        <taxon>Clostridia</taxon>
        <taxon>Halanaerobiales</taxon>
        <taxon>Halobacteroidaceae</taxon>
        <taxon>Orenia</taxon>
    </lineage>
</organism>
<evidence type="ECO:0000256" key="6">
    <source>
        <dbReference type="ARBA" id="ARBA00022989"/>
    </source>
</evidence>
<evidence type="ECO:0000256" key="4">
    <source>
        <dbReference type="ARBA" id="ARBA00022544"/>
    </source>
</evidence>
<keyword evidence="5 8" id="KW-0812">Transmembrane</keyword>
<dbReference type="Proteomes" id="UP000295832">
    <property type="component" value="Unassembled WGS sequence"/>
</dbReference>
<keyword evidence="4" id="KW-0309">Germination</keyword>
<feature type="transmembrane region" description="Helical" evidence="8">
    <location>
        <begin position="37"/>
        <end position="59"/>
    </location>
</feature>
<feature type="transmembrane region" description="Helical" evidence="8">
    <location>
        <begin position="114"/>
        <end position="132"/>
    </location>
</feature>
<proteinExistence type="inferred from homology"/>
<reference evidence="9 10" key="1">
    <citation type="submission" date="2019-03" db="EMBL/GenBank/DDBJ databases">
        <title>Subsurface microbial communities from deep shales in Ohio and West Virginia, USA.</title>
        <authorList>
            <person name="Wrighton K."/>
        </authorList>
    </citation>
    <scope>NUCLEOTIDE SEQUENCE [LARGE SCALE GENOMIC DNA]</scope>
    <source>
        <strain evidence="9 10">MSL 6dP</strain>
    </source>
</reference>
<evidence type="ECO:0000313" key="10">
    <source>
        <dbReference type="Proteomes" id="UP000295832"/>
    </source>
</evidence>
<feature type="transmembrane region" description="Helical" evidence="8">
    <location>
        <begin position="300"/>
        <end position="316"/>
    </location>
</feature>
<dbReference type="STRING" id="926561.GCA_000379025_02355"/>
<evidence type="ECO:0000256" key="3">
    <source>
        <dbReference type="ARBA" id="ARBA00022448"/>
    </source>
</evidence>
<feature type="transmembrane region" description="Helical" evidence="8">
    <location>
        <begin position="186"/>
        <end position="206"/>
    </location>
</feature>
<accession>A0A4R8GXE0</accession>
<dbReference type="GO" id="GO:0016020">
    <property type="term" value="C:membrane"/>
    <property type="evidence" value="ECO:0007669"/>
    <property type="project" value="UniProtKB-SubCell"/>
</dbReference>
<keyword evidence="7 8" id="KW-0472">Membrane</keyword>
<feature type="transmembrane region" description="Helical" evidence="8">
    <location>
        <begin position="12"/>
        <end position="31"/>
    </location>
</feature>
<gene>
    <name evidence="9" type="ORF">C7959_12710</name>
</gene>
<evidence type="ECO:0000256" key="7">
    <source>
        <dbReference type="ARBA" id="ARBA00023136"/>
    </source>
</evidence>
<dbReference type="AlphaFoldDB" id="A0A4R8GXE0"/>
<feature type="transmembrane region" description="Helical" evidence="8">
    <location>
        <begin position="144"/>
        <end position="166"/>
    </location>
</feature>
<sequence length="356" mass="39175">MSEKISELEFFWLGIAVILPTIVITAPNIVIQECGGAGWASIIAAGLSMGLLNHLFLTLGCNFSNKSIIADSKDIFGPLLGKIILIPYILVLIMTNIMLLIFSTGYITFVMEESSIIVFWVAISILVAYLSSKGIEVIARSNSIGSLILLLGIVIILLTTPLVVSLKLARLKPLVFNIKKIIAGGLYPARLFFYHSVILIVLKPYFIDKRRVIKAIGFSNLVIQMVFSILVIFLVGILGRNLASILNFSFHNLSDLSLSGVEVITFVIWILGNILKMGIFNFVTVKLIADCFELKDYKKVVIPFTILILTLTIYSSDISLPGLVTKYFVIGVLTTVSLPTILLLTLAYAIANRSRK</sequence>
<dbReference type="EMBL" id="SOEG01000027">
    <property type="protein sequence ID" value="TDX48441.1"/>
    <property type="molecule type" value="Genomic_DNA"/>
</dbReference>
<evidence type="ECO:0000313" key="9">
    <source>
        <dbReference type="EMBL" id="TDX48441.1"/>
    </source>
</evidence>
<keyword evidence="3" id="KW-0813">Transport</keyword>
<comment type="caution">
    <text evidence="9">The sequence shown here is derived from an EMBL/GenBank/DDBJ whole genome shotgun (WGS) entry which is preliminary data.</text>
</comment>
<feature type="transmembrane region" description="Helical" evidence="8">
    <location>
        <begin position="79"/>
        <end position="102"/>
    </location>
</feature>
<evidence type="ECO:0000256" key="1">
    <source>
        <dbReference type="ARBA" id="ARBA00004141"/>
    </source>
</evidence>
<keyword evidence="6 8" id="KW-1133">Transmembrane helix</keyword>
<comment type="similarity">
    <text evidence="2">Belongs to the amino acid-polyamine-organocation (APC) superfamily. Spore germination protein (SGP) (TC 2.A.3.9) family.</text>
</comment>
<evidence type="ECO:0000256" key="8">
    <source>
        <dbReference type="SAM" id="Phobius"/>
    </source>
</evidence>
<dbReference type="PANTHER" id="PTHR34975">
    <property type="entry name" value="SPORE GERMINATION PROTEIN A2"/>
    <property type="match status" value="1"/>
</dbReference>
<evidence type="ECO:0000256" key="5">
    <source>
        <dbReference type="ARBA" id="ARBA00022692"/>
    </source>
</evidence>